<dbReference type="STRING" id="745820.SAMN04488053_108111"/>
<dbReference type="Gene3D" id="2.40.128.580">
    <property type="entry name" value="GXWXG domain"/>
    <property type="match status" value="1"/>
</dbReference>
<feature type="domain" description="GXWXG" evidence="1">
    <location>
        <begin position="25"/>
        <end position="80"/>
    </location>
</feature>
<reference evidence="4" key="1">
    <citation type="submission" date="2016-10" db="EMBL/GenBank/DDBJ databases">
        <authorList>
            <person name="Varghese N."/>
            <person name="Submissions S."/>
        </authorList>
    </citation>
    <scope>NUCLEOTIDE SEQUENCE [LARGE SCALE GENOMIC DNA]</scope>
    <source>
        <strain evidence="4">CGMCC 1.10369</strain>
    </source>
</reference>
<dbReference type="AlphaFoldDB" id="A0A1H0HIE4"/>
<keyword evidence="4" id="KW-1185">Reference proteome</keyword>
<dbReference type="Pfam" id="PF14231">
    <property type="entry name" value="GXWXG"/>
    <property type="match status" value="1"/>
</dbReference>
<dbReference type="InterPro" id="IPR025568">
    <property type="entry name" value="DUF4334"/>
</dbReference>
<feature type="domain" description="DUF4334" evidence="2">
    <location>
        <begin position="122"/>
        <end position="178"/>
    </location>
</feature>
<dbReference type="RefSeq" id="WP_175444285.1">
    <property type="nucleotide sequence ID" value="NZ_FNIL01000008.1"/>
</dbReference>
<dbReference type="Pfam" id="PF14232">
    <property type="entry name" value="DUF4334"/>
    <property type="match status" value="1"/>
</dbReference>
<organism evidence="3 4">
    <name type="scientific">Alkalicoccus daliensis</name>
    <dbReference type="NCBI Taxonomy" id="745820"/>
    <lineage>
        <taxon>Bacteria</taxon>
        <taxon>Bacillati</taxon>
        <taxon>Bacillota</taxon>
        <taxon>Bacilli</taxon>
        <taxon>Bacillales</taxon>
        <taxon>Bacillaceae</taxon>
        <taxon>Alkalicoccus</taxon>
    </lineage>
</organism>
<name>A0A1H0HIE4_9BACI</name>
<evidence type="ECO:0000313" key="3">
    <source>
        <dbReference type="EMBL" id="SDO18803.1"/>
    </source>
</evidence>
<evidence type="ECO:0000313" key="4">
    <source>
        <dbReference type="Proteomes" id="UP000198778"/>
    </source>
</evidence>
<evidence type="ECO:0000259" key="2">
    <source>
        <dbReference type="Pfam" id="PF14232"/>
    </source>
</evidence>
<gene>
    <name evidence="3" type="ORF">SAMN04488053_108111</name>
</gene>
<dbReference type="Proteomes" id="UP000198778">
    <property type="component" value="Unassembled WGS sequence"/>
</dbReference>
<evidence type="ECO:0000259" key="1">
    <source>
        <dbReference type="Pfam" id="PF14231"/>
    </source>
</evidence>
<sequence>MNAPREKLDSFLLQKNISPVEAFHFFDSLESVEIPFLKGLWQGKEFPAAHPFGGLLPKVNWYGKEFITPQIVHPLVMEKKNKERYFLNPVFIPFHLPIEKIPHFLLVPVFKFVSPLMKTNAPKARLGTLEYRGKLSAAMIYDHHGINDIFRKVDENTVLGVMETRNPKKSGYFFVLERNPFS</sequence>
<proteinExistence type="predicted"/>
<protein>
    <submittedName>
        <fullName evidence="3">GXWXG protein</fullName>
    </submittedName>
</protein>
<dbReference type="EMBL" id="FNIL01000008">
    <property type="protein sequence ID" value="SDO18803.1"/>
    <property type="molecule type" value="Genomic_DNA"/>
</dbReference>
<accession>A0A1H0HIE4</accession>
<dbReference type="InterPro" id="IPR025951">
    <property type="entry name" value="GXWXG_dom"/>
</dbReference>